<evidence type="ECO:0000313" key="1">
    <source>
        <dbReference type="EMBL" id="KAG0143549.1"/>
    </source>
</evidence>
<accession>A0A9P6NCF0</accession>
<comment type="caution">
    <text evidence="1">The sequence shown here is derived from an EMBL/GenBank/DDBJ whole genome shotgun (WGS) entry which is preliminary data.</text>
</comment>
<protein>
    <submittedName>
        <fullName evidence="1">Uncharacterized protein</fullName>
    </submittedName>
</protein>
<name>A0A9P6NCF0_9BASI</name>
<gene>
    <name evidence="1" type="ORF">CROQUDRAFT_96140</name>
</gene>
<proteinExistence type="predicted"/>
<dbReference type="AlphaFoldDB" id="A0A9P6NCF0"/>
<organism evidence="1 2">
    <name type="scientific">Cronartium quercuum f. sp. fusiforme G11</name>
    <dbReference type="NCBI Taxonomy" id="708437"/>
    <lineage>
        <taxon>Eukaryota</taxon>
        <taxon>Fungi</taxon>
        <taxon>Dikarya</taxon>
        <taxon>Basidiomycota</taxon>
        <taxon>Pucciniomycotina</taxon>
        <taxon>Pucciniomycetes</taxon>
        <taxon>Pucciniales</taxon>
        <taxon>Coleosporiaceae</taxon>
        <taxon>Cronartium</taxon>
    </lineage>
</organism>
<keyword evidence="2" id="KW-1185">Reference proteome</keyword>
<evidence type="ECO:0000313" key="2">
    <source>
        <dbReference type="Proteomes" id="UP000886653"/>
    </source>
</evidence>
<reference evidence="1" key="1">
    <citation type="submission" date="2013-11" db="EMBL/GenBank/DDBJ databases">
        <title>Genome sequence of the fusiform rust pathogen reveals effectors for host alternation and coevolution with pine.</title>
        <authorList>
            <consortium name="DOE Joint Genome Institute"/>
            <person name="Smith K."/>
            <person name="Pendleton A."/>
            <person name="Kubisiak T."/>
            <person name="Anderson C."/>
            <person name="Salamov A."/>
            <person name="Aerts A."/>
            <person name="Riley R."/>
            <person name="Clum A."/>
            <person name="Lindquist E."/>
            <person name="Ence D."/>
            <person name="Campbell M."/>
            <person name="Kronenberg Z."/>
            <person name="Feau N."/>
            <person name="Dhillon B."/>
            <person name="Hamelin R."/>
            <person name="Burleigh J."/>
            <person name="Smith J."/>
            <person name="Yandell M."/>
            <person name="Nelson C."/>
            <person name="Grigoriev I."/>
            <person name="Davis J."/>
        </authorList>
    </citation>
    <scope>NUCLEOTIDE SEQUENCE</scope>
    <source>
        <strain evidence="1">G11</strain>
    </source>
</reference>
<dbReference type="Proteomes" id="UP000886653">
    <property type="component" value="Unassembled WGS sequence"/>
</dbReference>
<sequence length="126" mass="14136">MRRDKQQNDVKPLCPPALEISSRQCHSRAPSGPGPGATTIVSPLPSYKIVFLPRYTKISEFRSAARSLGTAFHDTMWALIQQQLDCNKLRIMWDSWRECCAGCEAAQSTRFLAHASHWSFVDGKQG</sequence>
<dbReference type="EMBL" id="MU167316">
    <property type="protein sequence ID" value="KAG0143549.1"/>
    <property type="molecule type" value="Genomic_DNA"/>
</dbReference>